<dbReference type="Proteomes" id="UP001145021">
    <property type="component" value="Unassembled WGS sequence"/>
</dbReference>
<dbReference type="Gene3D" id="3.80.10.10">
    <property type="entry name" value="Ribonuclease Inhibitor"/>
    <property type="match status" value="1"/>
</dbReference>
<dbReference type="InterPro" id="IPR003591">
    <property type="entry name" value="Leu-rich_rpt_typical-subtyp"/>
</dbReference>
<evidence type="ECO:0000313" key="3">
    <source>
        <dbReference type="EMBL" id="KAJ1645998.1"/>
    </source>
</evidence>
<dbReference type="Pfam" id="PF13855">
    <property type="entry name" value="LRR_8"/>
    <property type="match status" value="1"/>
</dbReference>
<comment type="caution">
    <text evidence="3">The sequence shown here is derived from an EMBL/GenBank/DDBJ whole genome shotgun (WGS) entry which is preliminary data.</text>
</comment>
<dbReference type="PANTHER" id="PTHR48051:SF46">
    <property type="entry name" value="LEUCINE RICH REPEAT-CONTAINING DOMAIN PROTEIN"/>
    <property type="match status" value="1"/>
</dbReference>
<dbReference type="SUPFAM" id="SSF52058">
    <property type="entry name" value="L domain-like"/>
    <property type="match status" value="1"/>
</dbReference>
<evidence type="ECO:0000256" key="2">
    <source>
        <dbReference type="ARBA" id="ARBA00022737"/>
    </source>
</evidence>
<proteinExistence type="predicted"/>
<keyword evidence="2" id="KW-0677">Repeat</keyword>
<dbReference type="AlphaFoldDB" id="A0A9W7XM33"/>
<keyword evidence="4" id="KW-1185">Reference proteome</keyword>
<evidence type="ECO:0000313" key="4">
    <source>
        <dbReference type="Proteomes" id="UP001145021"/>
    </source>
</evidence>
<accession>A0A9W7XM33</accession>
<dbReference type="InterPro" id="IPR032675">
    <property type="entry name" value="LRR_dom_sf"/>
</dbReference>
<dbReference type="GO" id="GO:0005737">
    <property type="term" value="C:cytoplasm"/>
    <property type="evidence" value="ECO:0007669"/>
    <property type="project" value="TreeGrafter"/>
</dbReference>
<sequence>MPLFSRQSGVSAKPRSLVRVSGPDRALYSVAVGVSVIVRPESTADAVKDQAAVYTDAEMSAPLNGYSIEDFSIAAEDNLIQGGVQEMMSRNSTEPALAAAATSLATSEAIASGDIVLFGNATNKSSDPPAQQKSAHLSPEDLASGTVNLSFRNLSQVLSGIALYAQSIRSLVLSNNALCQLPDAIGHLHRLQTLDVANNELHELPATIAHCQRLESIDACSNRLADLPSSIRHLRRLTKLHLRDNRLVTVPACLWKLPDLGHLDLSNNPIEYLPSRMFVQDSIAAINTERPLKLTVNGCPLKLKLEPADSSEPADRSASFPSLVETIVCRLANSNAAYPVELPDHLHICLENLAVCDHCHRLYPADKGFKRRRILIRNKTALPIEYSLCRPHWDTDDQRIALLFAPRCPESAQPYYQFKEAAVQSVSATISRKNRSQSSVCFAFEALCRGLKRLTMFRWKKHGSGIGSSQQQEHQVRQMHDKTKSAAKYKTRSRWLSGQRRQSDIRLWQYFEDDVPELARITEQ</sequence>
<keyword evidence="1" id="KW-0433">Leucine-rich repeat</keyword>
<reference evidence="3" key="1">
    <citation type="submission" date="2022-07" db="EMBL/GenBank/DDBJ databases">
        <title>Phylogenomic reconstructions and comparative analyses of Kickxellomycotina fungi.</title>
        <authorList>
            <person name="Reynolds N.K."/>
            <person name="Stajich J.E."/>
            <person name="Barry K."/>
            <person name="Grigoriev I.V."/>
            <person name="Crous P."/>
            <person name="Smith M.E."/>
        </authorList>
    </citation>
    <scope>NUCLEOTIDE SEQUENCE</scope>
    <source>
        <strain evidence="3">NBRC 105413</strain>
    </source>
</reference>
<dbReference type="SMART" id="SM00364">
    <property type="entry name" value="LRR_BAC"/>
    <property type="match status" value="4"/>
</dbReference>
<name>A0A9W7XM33_9FUNG</name>
<dbReference type="PANTHER" id="PTHR48051">
    <property type="match status" value="1"/>
</dbReference>
<dbReference type="InterPro" id="IPR001611">
    <property type="entry name" value="Leu-rich_rpt"/>
</dbReference>
<protein>
    <submittedName>
        <fullName evidence="3">Uncharacterized protein</fullName>
    </submittedName>
</protein>
<gene>
    <name evidence="3" type="ORF">LPJ64_002462</name>
</gene>
<dbReference type="InterPro" id="IPR050216">
    <property type="entry name" value="LRR_domain-containing"/>
</dbReference>
<dbReference type="PROSITE" id="PS51450">
    <property type="entry name" value="LRR"/>
    <property type="match status" value="1"/>
</dbReference>
<evidence type="ECO:0000256" key="1">
    <source>
        <dbReference type="ARBA" id="ARBA00022614"/>
    </source>
</evidence>
<dbReference type="SMART" id="SM00369">
    <property type="entry name" value="LRR_TYP"/>
    <property type="match status" value="3"/>
</dbReference>
<dbReference type="EMBL" id="JANBOH010000079">
    <property type="protein sequence ID" value="KAJ1645998.1"/>
    <property type="molecule type" value="Genomic_DNA"/>
</dbReference>
<organism evidence="3 4">
    <name type="scientific">Coemansia asiatica</name>
    <dbReference type="NCBI Taxonomy" id="1052880"/>
    <lineage>
        <taxon>Eukaryota</taxon>
        <taxon>Fungi</taxon>
        <taxon>Fungi incertae sedis</taxon>
        <taxon>Zoopagomycota</taxon>
        <taxon>Kickxellomycotina</taxon>
        <taxon>Kickxellomycetes</taxon>
        <taxon>Kickxellales</taxon>
        <taxon>Kickxellaceae</taxon>
        <taxon>Coemansia</taxon>
    </lineage>
</organism>